<dbReference type="Gene3D" id="1.10.30.50">
    <property type="match status" value="1"/>
</dbReference>
<dbReference type="EMBL" id="CP006841">
    <property type="protein sequence ID" value="ALA67165.1"/>
    <property type="molecule type" value="Genomic_DNA"/>
</dbReference>
<evidence type="ECO:0000313" key="2">
    <source>
        <dbReference type="Proteomes" id="UP000058446"/>
    </source>
</evidence>
<evidence type="ECO:0000313" key="1">
    <source>
        <dbReference type="EMBL" id="ALA67165.1"/>
    </source>
</evidence>
<dbReference type="CDD" id="cd00085">
    <property type="entry name" value="HNHc"/>
    <property type="match status" value="1"/>
</dbReference>
<dbReference type="KEGG" id="clw:CLAC_04960"/>
<reference evidence="1 2" key="1">
    <citation type="submission" date="2013-10" db="EMBL/GenBank/DDBJ databases">
        <title>Complete genome sequence of Corynebacterium lactis DSM 45799(T), isolated from raw cow milk.</title>
        <authorList>
            <person name="Ruckert C."/>
            <person name="Albersmeier A."/>
            <person name="Lipski A."/>
            <person name="Kalinowski J."/>
        </authorList>
    </citation>
    <scope>NUCLEOTIDE SEQUENCE [LARGE SCALE GENOMIC DNA]</scope>
    <source>
        <strain evidence="1 2">RW2-5</strain>
    </source>
</reference>
<accession>A0A0K2GZF1</accession>
<protein>
    <recommendedName>
        <fullName evidence="3">HNH nuclease domain-containing protein</fullName>
    </recommendedName>
</protein>
<dbReference type="Proteomes" id="UP000058446">
    <property type="component" value="Chromosome"/>
</dbReference>
<proteinExistence type="predicted"/>
<dbReference type="InterPro" id="IPR003615">
    <property type="entry name" value="HNH_nuc"/>
</dbReference>
<dbReference type="STRING" id="1408189.CLAC_04960"/>
<dbReference type="PATRIC" id="fig|1408189.4.peg.987"/>
<gene>
    <name evidence="1" type="ORF">CLAC_04960</name>
</gene>
<evidence type="ECO:0008006" key="3">
    <source>
        <dbReference type="Google" id="ProtNLM"/>
    </source>
</evidence>
<dbReference type="AlphaFoldDB" id="A0A0K2GZF1"/>
<organism evidence="1 2">
    <name type="scientific">Corynebacterium lactis RW2-5</name>
    <dbReference type="NCBI Taxonomy" id="1408189"/>
    <lineage>
        <taxon>Bacteria</taxon>
        <taxon>Bacillati</taxon>
        <taxon>Actinomycetota</taxon>
        <taxon>Actinomycetes</taxon>
        <taxon>Mycobacteriales</taxon>
        <taxon>Corynebacteriaceae</taxon>
        <taxon>Corynebacterium</taxon>
    </lineage>
</organism>
<sequence length="427" mass="47025">MESAYWAHQQPEDELSALVRSSNLALLNLIEACCPDGDDDVELHAGTLGIRLGLSRGKVLQLCEIGLMLRRMPRVAAFARETAALGLPHLNIISNGTYGVLDEQVEAVEAEILELLTPVKCRQAMVGPRTLNNRIGDIVAEFDDRARGDGKVPNVVSSESVTLQTLDGGEYSQIIATLRPDRAHLVMSAIKAASDKLTAGKRKEQEEPAGRVPLPEALVKLITQQTEAEVVLNIFRSPDSDNAWFDGAEWLGALATEEWMREVTHVRLSGDSATDGYHPTPAQVARVHGRDGTCRFPGCETPAHKCDLDHIQPFDQESPESGGPTDTQNLHCLCRRHHNLKTHKLFDVTAFEDGTELWTSVDGTTAVSVPSGPMAGFGRQTFDQRMTRKLKARHQNYIDWLMSFSVSTVFVEDEDEEEMSGEDSSDK</sequence>
<name>A0A0K2GZF1_9CORY</name>
<dbReference type="RefSeq" id="WP_053411939.1">
    <property type="nucleotide sequence ID" value="NZ_CP006841.1"/>
</dbReference>
<keyword evidence="2" id="KW-1185">Reference proteome</keyword>